<dbReference type="AlphaFoldDB" id="A0AAD9LVH4"/>
<comment type="caution">
    <text evidence="3">The sequence shown here is derived from an EMBL/GenBank/DDBJ whole genome shotgun (WGS) entry which is preliminary data.</text>
</comment>
<feature type="coiled-coil region" evidence="1">
    <location>
        <begin position="2"/>
        <end position="29"/>
    </location>
</feature>
<keyword evidence="4" id="KW-1185">Reference proteome</keyword>
<gene>
    <name evidence="3" type="ORF">P3T76_000597</name>
</gene>
<feature type="region of interest" description="Disordered" evidence="2">
    <location>
        <begin position="284"/>
        <end position="304"/>
    </location>
</feature>
<name>A0AAD9LVH4_9STRA</name>
<dbReference type="Proteomes" id="UP001259832">
    <property type="component" value="Unassembled WGS sequence"/>
</dbReference>
<reference evidence="3" key="1">
    <citation type="submission" date="2023-08" db="EMBL/GenBank/DDBJ databases">
        <title>Reference Genome Resource for the Citrus Pathogen Phytophthora citrophthora.</title>
        <authorList>
            <person name="Moller H."/>
            <person name="Coetzee B."/>
            <person name="Rose L.J."/>
            <person name="Van Niekerk J.M."/>
        </authorList>
    </citation>
    <scope>NUCLEOTIDE SEQUENCE</scope>
    <source>
        <strain evidence="3">STE-U-9442</strain>
    </source>
</reference>
<evidence type="ECO:0000313" key="3">
    <source>
        <dbReference type="EMBL" id="KAK1948307.1"/>
    </source>
</evidence>
<evidence type="ECO:0000256" key="1">
    <source>
        <dbReference type="SAM" id="Coils"/>
    </source>
</evidence>
<feature type="coiled-coil region" evidence="1">
    <location>
        <begin position="63"/>
        <end position="90"/>
    </location>
</feature>
<accession>A0AAD9LVH4</accession>
<dbReference type="EMBL" id="JASMQC010000001">
    <property type="protein sequence ID" value="KAK1948307.1"/>
    <property type="molecule type" value="Genomic_DNA"/>
</dbReference>
<organism evidence="3 4">
    <name type="scientific">Phytophthora citrophthora</name>
    <dbReference type="NCBI Taxonomy" id="4793"/>
    <lineage>
        <taxon>Eukaryota</taxon>
        <taxon>Sar</taxon>
        <taxon>Stramenopiles</taxon>
        <taxon>Oomycota</taxon>
        <taxon>Peronosporomycetes</taxon>
        <taxon>Peronosporales</taxon>
        <taxon>Peronosporaceae</taxon>
        <taxon>Phytophthora</taxon>
    </lineage>
</organism>
<proteinExistence type="predicted"/>
<evidence type="ECO:0000313" key="4">
    <source>
        <dbReference type="Proteomes" id="UP001259832"/>
    </source>
</evidence>
<sequence>MLTTQEEEIGKLQKQLQDAQQEYVRKETKLQSEYEGNLSATQRQNEMVIGSLQTQLSYTSTSLDTSERSIRELKEKGEALQAKLLQSQIDHEKVIGDLKHQWETDIQERIQRSVGSVEAQVAEVKKARQHLEGEVEKHLETIIQLRQANVSLQQSRDEKQNELETALETQIRTLQEKQTQLASAVSERSRCEEKLQLQVRKMEEQDNRLVQMQARFDERIQVLTASAKIVTEENAAVLKEKTLLISSLENQVLRLEREMSALNHEHEKRIDDLAESFGRFVQEQISKERERRKKPSSDAARSDV</sequence>
<feature type="coiled-coil region" evidence="1">
    <location>
        <begin position="121"/>
        <end position="265"/>
    </location>
</feature>
<evidence type="ECO:0000256" key="2">
    <source>
        <dbReference type="SAM" id="MobiDB-lite"/>
    </source>
</evidence>
<keyword evidence="1" id="KW-0175">Coiled coil</keyword>
<protein>
    <submittedName>
        <fullName evidence="3">Uncharacterized protein</fullName>
    </submittedName>
</protein>